<evidence type="ECO:0000256" key="1">
    <source>
        <dbReference type="SAM" id="Phobius"/>
    </source>
</evidence>
<keyword evidence="1" id="KW-1133">Transmembrane helix</keyword>
<keyword evidence="3" id="KW-1185">Reference proteome</keyword>
<dbReference type="KEGG" id="lmoi:VV02_06055"/>
<accession>A0A0K1JFN9</accession>
<dbReference type="RefSeq" id="WP_052590444.1">
    <property type="nucleotide sequence ID" value="NZ_CP011112.1"/>
</dbReference>
<feature type="transmembrane region" description="Helical" evidence="1">
    <location>
        <begin position="20"/>
        <end position="38"/>
    </location>
</feature>
<dbReference type="STRING" id="571913.VV02_06055"/>
<keyword evidence="1" id="KW-0812">Transmembrane</keyword>
<keyword evidence="1" id="KW-0472">Membrane</keyword>
<sequence>MDGPSRFARLRSWRERHRVMSTFVLLLVLFMIKGLLELDARDDFVGFVLLVVPAVAALTLFGALLNRAEGWVRARWSRRKTG</sequence>
<gene>
    <name evidence="2" type="ORF">VV02_06055</name>
</gene>
<organism evidence="2 3">
    <name type="scientific">Luteipulveratus mongoliensis</name>
    <dbReference type="NCBI Taxonomy" id="571913"/>
    <lineage>
        <taxon>Bacteria</taxon>
        <taxon>Bacillati</taxon>
        <taxon>Actinomycetota</taxon>
        <taxon>Actinomycetes</taxon>
        <taxon>Micrococcales</taxon>
        <taxon>Dermacoccaceae</taxon>
        <taxon>Luteipulveratus</taxon>
    </lineage>
</organism>
<name>A0A0K1JFN9_9MICO</name>
<protein>
    <submittedName>
        <fullName evidence="2">Uncharacterized protein</fullName>
    </submittedName>
</protein>
<evidence type="ECO:0000313" key="2">
    <source>
        <dbReference type="EMBL" id="AKU15524.1"/>
    </source>
</evidence>
<evidence type="ECO:0000313" key="3">
    <source>
        <dbReference type="Proteomes" id="UP000066480"/>
    </source>
</evidence>
<dbReference type="AlphaFoldDB" id="A0A0K1JFN9"/>
<proteinExistence type="predicted"/>
<dbReference type="EMBL" id="CP011112">
    <property type="protein sequence ID" value="AKU15524.1"/>
    <property type="molecule type" value="Genomic_DNA"/>
</dbReference>
<reference evidence="2 3" key="1">
    <citation type="submission" date="2015-03" db="EMBL/GenBank/DDBJ databases">
        <title>Luteipulveratus halotolerans sp. nov., a novel actinobacterium (Dermacoccaceae) from Sarawak, Malaysia.</title>
        <authorList>
            <person name="Juboi H."/>
            <person name="Basik A."/>
            <person name="Shamsul S.S."/>
            <person name="Arnold P."/>
            <person name="Schmitt E.K."/>
            <person name="Sanglier J.-J."/>
            <person name="Yeo T."/>
        </authorList>
    </citation>
    <scope>NUCLEOTIDE SEQUENCE [LARGE SCALE GENOMIC DNA]</scope>
    <source>
        <strain evidence="2 3">MN07-A0370</strain>
    </source>
</reference>
<feature type="transmembrane region" description="Helical" evidence="1">
    <location>
        <begin position="44"/>
        <end position="65"/>
    </location>
</feature>
<dbReference type="Proteomes" id="UP000066480">
    <property type="component" value="Chromosome"/>
</dbReference>